<evidence type="ECO:0000313" key="1">
    <source>
        <dbReference type="EMBL" id="GFH28377.1"/>
    </source>
</evidence>
<dbReference type="EMBL" id="BLLF01003850">
    <property type="protein sequence ID" value="GFH28377.1"/>
    <property type="molecule type" value="Genomic_DNA"/>
</dbReference>
<gene>
    <name evidence="1" type="ORF">HaLaN_26855</name>
</gene>
<dbReference type="PANTHER" id="PTHR14187">
    <property type="entry name" value="ALPHA KINASE/ELONGATION FACTOR 2 KINASE"/>
    <property type="match status" value="1"/>
</dbReference>
<name>A0A6A0A873_HAELA</name>
<dbReference type="InterPro" id="IPR043129">
    <property type="entry name" value="ATPase_NBD"/>
</dbReference>
<protein>
    <submittedName>
        <fullName evidence="1">Uncharacterized protein</fullName>
    </submittedName>
</protein>
<sequence length="126" mass="13711">MSMMVLDVGGGTADATVHKCKALGGQAVLSEAACAEGVLCGSVYVDKEFRSFYRNAVGAEAFDTWAARNPATLQNEVMKRVPIPLDLIKSMTQDKLASLWQRQGEISELQLSSAEMRAIFKKPVEE</sequence>
<accession>A0A6A0A873</accession>
<feature type="non-terminal residue" evidence="1">
    <location>
        <position position="1"/>
    </location>
</feature>
<reference evidence="1 2" key="1">
    <citation type="submission" date="2020-02" db="EMBL/GenBank/DDBJ databases">
        <title>Draft genome sequence of Haematococcus lacustris strain NIES-144.</title>
        <authorList>
            <person name="Morimoto D."/>
            <person name="Nakagawa S."/>
            <person name="Yoshida T."/>
            <person name="Sawayama S."/>
        </authorList>
    </citation>
    <scope>NUCLEOTIDE SEQUENCE [LARGE SCALE GENOMIC DNA]</scope>
    <source>
        <strain evidence="1 2">NIES-144</strain>
    </source>
</reference>
<dbReference type="SUPFAM" id="SSF53067">
    <property type="entry name" value="Actin-like ATPase domain"/>
    <property type="match status" value="1"/>
</dbReference>
<comment type="caution">
    <text evidence="1">The sequence shown here is derived from an EMBL/GenBank/DDBJ whole genome shotgun (WGS) entry which is preliminary data.</text>
</comment>
<keyword evidence="2" id="KW-1185">Reference proteome</keyword>
<proteinExistence type="predicted"/>
<feature type="non-terminal residue" evidence="1">
    <location>
        <position position="126"/>
    </location>
</feature>
<evidence type="ECO:0000313" key="2">
    <source>
        <dbReference type="Proteomes" id="UP000485058"/>
    </source>
</evidence>
<dbReference type="AlphaFoldDB" id="A0A6A0A873"/>
<dbReference type="PANTHER" id="PTHR14187:SF5">
    <property type="entry name" value="HEAT SHOCK 70 KDA PROTEIN 12A"/>
    <property type="match status" value="1"/>
</dbReference>
<dbReference type="Proteomes" id="UP000485058">
    <property type="component" value="Unassembled WGS sequence"/>
</dbReference>
<organism evidence="1 2">
    <name type="scientific">Haematococcus lacustris</name>
    <name type="common">Green alga</name>
    <name type="synonym">Haematococcus pluvialis</name>
    <dbReference type="NCBI Taxonomy" id="44745"/>
    <lineage>
        <taxon>Eukaryota</taxon>
        <taxon>Viridiplantae</taxon>
        <taxon>Chlorophyta</taxon>
        <taxon>core chlorophytes</taxon>
        <taxon>Chlorophyceae</taxon>
        <taxon>CS clade</taxon>
        <taxon>Chlamydomonadales</taxon>
        <taxon>Haematococcaceae</taxon>
        <taxon>Haematococcus</taxon>
    </lineage>
</organism>